<evidence type="ECO:0000313" key="3">
    <source>
        <dbReference type="Proteomes" id="UP000295292"/>
    </source>
</evidence>
<protein>
    <submittedName>
        <fullName evidence="2">Uncharacterized protein</fullName>
    </submittedName>
</protein>
<keyword evidence="1" id="KW-0812">Transmembrane</keyword>
<feature type="transmembrane region" description="Helical" evidence="1">
    <location>
        <begin position="12"/>
        <end position="34"/>
    </location>
</feature>
<dbReference type="OrthoDB" id="710473at2"/>
<dbReference type="EMBL" id="SNYV01000018">
    <property type="protein sequence ID" value="TDQ73790.1"/>
    <property type="molecule type" value="Genomic_DNA"/>
</dbReference>
<reference evidence="2 3" key="1">
    <citation type="submission" date="2019-03" db="EMBL/GenBank/DDBJ databases">
        <title>Genomic Encyclopedia of Archaeal and Bacterial Type Strains, Phase II (KMG-II): from individual species to whole genera.</title>
        <authorList>
            <person name="Goeker M."/>
        </authorList>
    </citation>
    <scope>NUCLEOTIDE SEQUENCE [LARGE SCALE GENOMIC DNA]</scope>
    <source>
        <strain evidence="2 3">DSM 28353</strain>
    </source>
</reference>
<feature type="transmembrane region" description="Helical" evidence="1">
    <location>
        <begin position="40"/>
        <end position="59"/>
    </location>
</feature>
<organism evidence="2 3">
    <name type="scientific">Sphingobacterium yanglingense</name>
    <dbReference type="NCBI Taxonomy" id="1437280"/>
    <lineage>
        <taxon>Bacteria</taxon>
        <taxon>Pseudomonadati</taxon>
        <taxon>Bacteroidota</taxon>
        <taxon>Sphingobacteriia</taxon>
        <taxon>Sphingobacteriales</taxon>
        <taxon>Sphingobacteriaceae</taxon>
        <taxon>Sphingobacterium</taxon>
    </lineage>
</organism>
<accession>A0A4R6WEW1</accession>
<dbReference type="RefSeq" id="WP_133586375.1">
    <property type="nucleotide sequence ID" value="NZ_SNYV01000018.1"/>
</dbReference>
<sequence>MKRKPLPLLQKTLLGLLILILGIMFADLLLRLLFDISLEIGLLILPFVGIGFISLLVFFRKKKLFIGVLLAILSGLVLIYSNLTKDGFFGGSLIKSSEYAIRVTPHSYWIVKHYNFAERVIARKKSDIFFDPDSKTGYDRGYTIQISKETADSLYIEINSDRRQLDSLKKRGLWEKK</sequence>
<dbReference type="AlphaFoldDB" id="A0A4R6WEW1"/>
<keyword evidence="3" id="KW-1185">Reference proteome</keyword>
<evidence type="ECO:0000256" key="1">
    <source>
        <dbReference type="SAM" id="Phobius"/>
    </source>
</evidence>
<dbReference type="Proteomes" id="UP000295292">
    <property type="component" value="Unassembled WGS sequence"/>
</dbReference>
<evidence type="ECO:0000313" key="2">
    <source>
        <dbReference type="EMBL" id="TDQ73790.1"/>
    </source>
</evidence>
<gene>
    <name evidence="2" type="ORF">CLV99_4227</name>
</gene>
<comment type="caution">
    <text evidence="2">The sequence shown here is derived from an EMBL/GenBank/DDBJ whole genome shotgun (WGS) entry which is preliminary data.</text>
</comment>
<name>A0A4R6WEW1_9SPHI</name>
<keyword evidence="1" id="KW-1133">Transmembrane helix</keyword>
<proteinExistence type="predicted"/>
<feature type="transmembrane region" description="Helical" evidence="1">
    <location>
        <begin position="64"/>
        <end position="83"/>
    </location>
</feature>
<keyword evidence="1" id="KW-0472">Membrane</keyword>